<keyword evidence="2" id="KW-0240">DNA-directed RNA polymerase</keyword>
<sequence length="342" mass="37911">MLLPCELVSLDKSQLEGTPGPSGTRGIGGGPLCNTTETSASPFRKSSASAKSTKIQPSSANDGYSPSTGRGLRGHNLPGQGATSTNGGRWPWGIPSWTHHYPGGNTQNRMKEIINASKLINGPIINAPLVANRNERSARIVEARLEKTYLGDVLVTSVNEEMYSMNDSMYLGIHIDMETVQRLQVNYTYQLEMYLGLVPREIALQLKRCTASMLARQLKICLVAAEGTDVPENCANAVFSIHAIATFSNHQSSRRRTSWLSWEHLIGLVFSHIGGGHQEKPRPRLSEICRIFLDIVNQNWAPRARKEFDPIGLAFFRQVIPRITRFRLGQKPCQLYVLEEAV</sequence>
<dbReference type="OrthoDB" id="2537092at2759"/>
<reference evidence="2 3" key="1">
    <citation type="submission" date="2015-08" db="EMBL/GenBank/DDBJ databases">
        <title>Next Generation Sequencing and Analysis of the Genome of Puccinia sorghi L Schw, the Causal Agent of Maize Common Rust.</title>
        <authorList>
            <person name="Rochi L."/>
            <person name="Burguener G."/>
            <person name="Darino M."/>
            <person name="Turjanski A."/>
            <person name="Kreff E."/>
            <person name="Dieguez M.J."/>
            <person name="Sacco F."/>
        </authorList>
    </citation>
    <scope>NUCLEOTIDE SEQUENCE [LARGE SCALE GENOMIC DNA]</scope>
    <source>
        <strain evidence="2 3">RO10H11247</strain>
    </source>
</reference>
<name>A0A0L6UCK1_9BASI</name>
<dbReference type="STRING" id="27349.A0A0L6UCK1"/>
<evidence type="ECO:0000313" key="2">
    <source>
        <dbReference type="EMBL" id="KNZ45530.1"/>
    </source>
</evidence>
<proteinExistence type="predicted"/>
<evidence type="ECO:0000256" key="1">
    <source>
        <dbReference type="SAM" id="MobiDB-lite"/>
    </source>
</evidence>
<dbReference type="AlphaFoldDB" id="A0A0L6UCK1"/>
<dbReference type="GO" id="GO:0000428">
    <property type="term" value="C:DNA-directed RNA polymerase complex"/>
    <property type="evidence" value="ECO:0007669"/>
    <property type="project" value="UniProtKB-KW"/>
</dbReference>
<protein>
    <submittedName>
        <fullName evidence="2">DNA-directed RNA polymerase</fullName>
    </submittedName>
</protein>
<evidence type="ECO:0000313" key="3">
    <source>
        <dbReference type="Proteomes" id="UP000037035"/>
    </source>
</evidence>
<feature type="region of interest" description="Disordered" evidence="1">
    <location>
        <begin position="13"/>
        <end position="91"/>
    </location>
</feature>
<gene>
    <name evidence="2" type="ORF">VP01_801g3</name>
</gene>
<dbReference type="Proteomes" id="UP000037035">
    <property type="component" value="Unassembled WGS sequence"/>
</dbReference>
<keyword evidence="3" id="KW-1185">Reference proteome</keyword>
<keyword evidence="2" id="KW-0804">Transcription</keyword>
<accession>A0A0L6UCK1</accession>
<organism evidence="2 3">
    <name type="scientific">Puccinia sorghi</name>
    <dbReference type="NCBI Taxonomy" id="27349"/>
    <lineage>
        <taxon>Eukaryota</taxon>
        <taxon>Fungi</taxon>
        <taxon>Dikarya</taxon>
        <taxon>Basidiomycota</taxon>
        <taxon>Pucciniomycotina</taxon>
        <taxon>Pucciniomycetes</taxon>
        <taxon>Pucciniales</taxon>
        <taxon>Pucciniaceae</taxon>
        <taxon>Puccinia</taxon>
    </lineage>
</organism>
<dbReference type="VEuPathDB" id="FungiDB:VP01_801g3"/>
<dbReference type="SUPFAM" id="SSF64484">
    <property type="entry name" value="beta and beta-prime subunits of DNA dependent RNA-polymerase"/>
    <property type="match status" value="1"/>
</dbReference>
<comment type="caution">
    <text evidence="2">The sequence shown here is derived from an EMBL/GenBank/DDBJ whole genome shotgun (WGS) entry which is preliminary data.</text>
</comment>
<feature type="compositionally biased region" description="Polar residues" evidence="1">
    <location>
        <begin position="33"/>
        <end position="68"/>
    </location>
</feature>
<dbReference type="EMBL" id="LAVV01013517">
    <property type="protein sequence ID" value="KNZ45530.1"/>
    <property type="molecule type" value="Genomic_DNA"/>
</dbReference>